<keyword evidence="1" id="KW-0472">Membrane</keyword>
<evidence type="ECO:0000313" key="2">
    <source>
        <dbReference type="EMBL" id="SEC78424.1"/>
    </source>
</evidence>
<evidence type="ECO:0000256" key="1">
    <source>
        <dbReference type="SAM" id="Phobius"/>
    </source>
</evidence>
<feature type="transmembrane region" description="Helical" evidence="1">
    <location>
        <begin position="16"/>
        <end position="39"/>
    </location>
</feature>
<dbReference type="AlphaFoldDB" id="A0A1H4VDG1"/>
<dbReference type="STRING" id="67331.SAMN04490357_2897"/>
<evidence type="ECO:0000313" key="3">
    <source>
        <dbReference type="Proteomes" id="UP000182375"/>
    </source>
</evidence>
<dbReference type="RefSeq" id="WP_074992239.1">
    <property type="nucleotide sequence ID" value="NZ_FNTD01000004.1"/>
</dbReference>
<protein>
    <submittedName>
        <fullName evidence="2">Uncharacterized protein</fullName>
    </submittedName>
</protein>
<organism evidence="2 3">
    <name type="scientific">Streptomyces misionensis</name>
    <dbReference type="NCBI Taxonomy" id="67331"/>
    <lineage>
        <taxon>Bacteria</taxon>
        <taxon>Bacillati</taxon>
        <taxon>Actinomycetota</taxon>
        <taxon>Actinomycetes</taxon>
        <taxon>Kitasatosporales</taxon>
        <taxon>Streptomycetaceae</taxon>
        <taxon>Streptomyces</taxon>
    </lineage>
</organism>
<sequence>MTTPPTDSRTAHHPTALWGVSLASAGVCLLSWVLCWVNAYVVNDDLPNACGELRRQSFPPEVTCASADGTLTGANASWIEALFFASLVAFVLLTSMALALEVVRRK</sequence>
<accession>A0A1H4VDG1</accession>
<dbReference type="GeneID" id="95512048"/>
<dbReference type="Proteomes" id="UP000182375">
    <property type="component" value="Unassembled WGS sequence"/>
</dbReference>
<reference evidence="2 3" key="1">
    <citation type="submission" date="2016-10" db="EMBL/GenBank/DDBJ databases">
        <authorList>
            <person name="de Groot N.N."/>
        </authorList>
    </citation>
    <scope>NUCLEOTIDE SEQUENCE [LARGE SCALE GENOMIC DNA]</scope>
    <source>
        <strain evidence="2 3">DSM 40306</strain>
    </source>
</reference>
<feature type="transmembrane region" description="Helical" evidence="1">
    <location>
        <begin position="81"/>
        <end position="103"/>
    </location>
</feature>
<name>A0A1H4VDG1_9ACTN</name>
<keyword evidence="1" id="KW-1133">Transmembrane helix</keyword>
<dbReference type="EMBL" id="FNTD01000004">
    <property type="protein sequence ID" value="SEC78424.1"/>
    <property type="molecule type" value="Genomic_DNA"/>
</dbReference>
<proteinExistence type="predicted"/>
<gene>
    <name evidence="2" type="ORF">SAMN04490357_2897</name>
</gene>
<keyword evidence="1" id="KW-0812">Transmembrane</keyword>